<evidence type="ECO:0000256" key="1">
    <source>
        <dbReference type="SAM" id="MobiDB-lite"/>
    </source>
</evidence>
<dbReference type="EMBL" id="BKCP01005838">
    <property type="protein sequence ID" value="GER40122.1"/>
    <property type="molecule type" value="Genomic_DNA"/>
</dbReference>
<keyword evidence="2" id="KW-0804">Transcription</keyword>
<name>A0A5A7Q5G7_STRAF</name>
<sequence length="147" mass="16197">MVTGVCPSRYLWPQQRRFLWRHEPGSQTRRRPLEPSNSAGNVLDRRRDSLRQRRWQPSNFVVVLVYSVLFIRRRSPSSALVESPARIADGGGATTHQATNTSVVVVQGFDCNSPSSSPSSGHFSSAVASLWPPPLTAVAGLIPARAY</sequence>
<dbReference type="GO" id="GO:0000428">
    <property type="term" value="C:DNA-directed RNA polymerase complex"/>
    <property type="evidence" value="ECO:0007669"/>
    <property type="project" value="UniProtKB-KW"/>
</dbReference>
<accession>A0A5A7Q5G7</accession>
<dbReference type="AlphaFoldDB" id="A0A5A7Q5G7"/>
<comment type="caution">
    <text evidence="2">The sequence shown here is derived from an EMBL/GenBank/DDBJ whole genome shotgun (WGS) entry which is preliminary data.</text>
</comment>
<evidence type="ECO:0000313" key="2">
    <source>
        <dbReference type="EMBL" id="GER40122.1"/>
    </source>
</evidence>
<reference evidence="3" key="1">
    <citation type="journal article" date="2019" name="Curr. Biol.">
        <title>Genome Sequence of Striga asiatica Provides Insight into the Evolution of Plant Parasitism.</title>
        <authorList>
            <person name="Yoshida S."/>
            <person name="Kim S."/>
            <person name="Wafula E.K."/>
            <person name="Tanskanen J."/>
            <person name="Kim Y.M."/>
            <person name="Honaas L."/>
            <person name="Yang Z."/>
            <person name="Spallek T."/>
            <person name="Conn C.E."/>
            <person name="Ichihashi Y."/>
            <person name="Cheong K."/>
            <person name="Cui S."/>
            <person name="Der J.P."/>
            <person name="Gundlach H."/>
            <person name="Jiao Y."/>
            <person name="Hori C."/>
            <person name="Ishida J.K."/>
            <person name="Kasahara H."/>
            <person name="Kiba T."/>
            <person name="Kim M.S."/>
            <person name="Koo N."/>
            <person name="Laohavisit A."/>
            <person name="Lee Y.H."/>
            <person name="Lumba S."/>
            <person name="McCourt P."/>
            <person name="Mortimer J.C."/>
            <person name="Mutuku J.M."/>
            <person name="Nomura T."/>
            <person name="Sasaki-Sekimoto Y."/>
            <person name="Seto Y."/>
            <person name="Wang Y."/>
            <person name="Wakatake T."/>
            <person name="Sakakibara H."/>
            <person name="Demura T."/>
            <person name="Yamaguchi S."/>
            <person name="Yoneyama K."/>
            <person name="Manabe R.I."/>
            <person name="Nelson D.C."/>
            <person name="Schulman A.H."/>
            <person name="Timko M.P."/>
            <person name="dePamphilis C.W."/>
            <person name="Choi D."/>
            <person name="Shirasu K."/>
        </authorList>
    </citation>
    <scope>NUCLEOTIDE SEQUENCE [LARGE SCALE GENOMIC DNA]</scope>
    <source>
        <strain evidence="3">cv. UVA1</strain>
    </source>
</reference>
<dbReference type="Proteomes" id="UP000325081">
    <property type="component" value="Unassembled WGS sequence"/>
</dbReference>
<keyword evidence="3" id="KW-1185">Reference proteome</keyword>
<proteinExistence type="predicted"/>
<organism evidence="2 3">
    <name type="scientific">Striga asiatica</name>
    <name type="common">Asiatic witchweed</name>
    <name type="synonym">Buchnera asiatica</name>
    <dbReference type="NCBI Taxonomy" id="4170"/>
    <lineage>
        <taxon>Eukaryota</taxon>
        <taxon>Viridiplantae</taxon>
        <taxon>Streptophyta</taxon>
        <taxon>Embryophyta</taxon>
        <taxon>Tracheophyta</taxon>
        <taxon>Spermatophyta</taxon>
        <taxon>Magnoliopsida</taxon>
        <taxon>eudicotyledons</taxon>
        <taxon>Gunneridae</taxon>
        <taxon>Pentapetalae</taxon>
        <taxon>asterids</taxon>
        <taxon>lamiids</taxon>
        <taxon>Lamiales</taxon>
        <taxon>Orobanchaceae</taxon>
        <taxon>Buchnereae</taxon>
        <taxon>Striga</taxon>
    </lineage>
</organism>
<protein>
    <submittedName>
        <fullName evidence="2">DNA-directed RNA polymerase subunit beta</fullName>
    </submittedName>
</protein>
<keyword evidence="2" id="KW-0240">DNA-directed RNA polymerase</keyword>
<evidence type="ECO:0000313" key="3">
    <source>
        <dbReference type="Proteomes" id="UP000325081"/>
    </source>
</evidence>
<feature type="region of interest" description="Disordered" evidence="1">
    <location>
        <begin position="23"/>
        <end position="47"/>
    </location>
</feature>
<gene>
    <name evidence="2" type="ORF">STAS_16786</name>
</gene>